<dbReference type="EMBL" id="HBFK01027083">
    <property type="protein sequence ID" value="CAD8749960.1"/>
    <property type="molecule type" value="Transcribed_RNA"/>
</dbReference>
<feature type="transmembrane region" description="Helical" evidence="1">
    <location>
        <begin position="125"/>
        <end position="147"/>
    </location>
</feature>
<sequence>MAHLPPCPAASTRLCERIRTVSEEDPALLLAYAIELYSLVLSIKWARMLLFVSHKYQSRSNVLKGCGVSEAKFRAGFGVLKLPGEVAERVVEESVRARDAVDDLSVSLLQHVGWLTVFKGLRSPLLIYALAVFFLTTAILIGLFASVTPRAK</sequence>
<proteinExistence type="predicted"/>
<evidence type="ECO:0000313" key="2">
    <source>
        <dbReference type="EMBL" id="CAD8749960.1"/>
    </source>
</evidence>
<keyword evidence="1" id="KW-1133">Transmembrane helix</keyword>
<keyword evidence="1" id="KW-0472">Membrane</keyword>
<dbReference type="AlphaFoldDB" id="A0A6U4TL57"/>
<keyword evidence="1" id="KW-0812">Transmembrane</keyword>
<name>A0A6U4TL57_HEMAN</name>
<organism evidence="2">
    <name type="scientific">Hemiselmis andersenii</name>
    <name type="common">Cryptophyte alga</name>
    <dbReference type="NCBI Taxonomy" id="464988"/>
    <lineage>
        <taxon>Eukaryota</taxon>
        <taxon>Cryptophyceae</taxon>
        <taxon>Cryptomonadales</taxon>
        <taxon>Hemiselmidaceae</taxon>
        <taxon>Hemiselmis</taxon>
    </lineage>
</organism>
<protein>
    <submittedName>
        <fullName evidence="2">Uncharacterized protein</fullName>
    </submittedName>
</protein>
<accession>A0A6U4TL57</accession>
<evidence type="ECO:0000256" key="1">
    <source>
        <dbReference type="SAM" id="Phobius"/>
    </source>
</evidence>
<reference evidence="2" key="1">
    <citation type="submission" date="2021-01" db="EMBL/GenBank/DDBJ databases">
        <authorList>
            <person name="Corre E."/>
            <person name="Pelletier E."/>
            <person name="Niang G."/>
            <person name="Scheremetjew M."/>
            <person name="Finn R."/>
            <person name="Kale V."/>
            <person name="Holt S."/>
            <person name="Cochrane G."/>
            <person name="Meng A."/>
            <person name="Brown T."/>
            <person name="Cohen L."/>
        </authorList>
    </citation>
    <scope>NUCLEOTIDE SEQUENCE</scope>
    <source>
        <strain evidence="2">CCMP441</strain>
    </source>
</reference>
<gene>
    <name evidence="2" type="ORF">HAND1043_LOCUS16464</name>
</gene>